<dbReference type="STRING" id="298654.FraEuI1c_2070"/>
<dbReference type="Proteomes" id="UP000002484">
    <property type="component" value="Chromosome"/>
</dbReference>
<evidence type="ECO:0000313" key="2">
    <source>
        <dbReference type="EMBL" id="ADP80120.1"/>
    </source>
</evidence>
<protein>
    <submittedName>
        <fullName evidence="2">Lipolytic protein G-D-S-L family</fullName>
    </submittedName>
</protein>
<dbReference type="PANTHER" id="PTHR30383">
    <property type="entry name" value="THIOESTERASE 1/PROTEASE 1/LYSOPHOSPHOLIPASE L1"/>
    <property type="match status" value="1"/>
</dbReference>
<dbReference type="Gene3D" id="3.40.50.1110">
    <property type="entry name" value="SGNH hydrolase"/>
    <property type="match status" value="1"/>
</dbReference>
<evidence type="ECO:0000313" key="3">
    <source>
        <dbReference type="Proteomes" id="UP000002484"/>
    </source>
</evidence>
<dbReference type="PROSITE" id="PS51318">
    <property type="entry name" value="TAT"/>
    <property type="match status" value="1"/>
</dbReference>
<dbReference type="InterPro" id="IPR036514">
    <property type="entry name" value="SGNH_hydro_sf"/>
</dbReference>
<dbReference type="eggNOG" id="COG2755">
    <property type="taxonomic scope" value="Bacteria"/>
</dbReference>
<dbReference type="InterPro" id="IPR013830">
    <property type="entry name" value="SGNH_hydro"/>
</dbReference>
<dbReference type="OrthoDB" id="5168887at2"/>
<evidence type="ECO:0000259" key="1">
    <source>
        <dbReference type="Pfam" id="PF13472"/>
    </source>
</evidence>
<dbReference type="GO" id="GO:0004622">
    <property type="term" value="F:phosphatidylcholine lysophospholipase activity"/>
    <property type="evidence" value="ECO:0007669"/>
    <property type="project" value="TreeGrafter"/>
</dbReference>
<name>E3IWD7_PSEI1</name>
<dbReference type="GO" id="GO:0005975">
    <property type="term" value="P:carbohydrate metabolic process"/>
    <property type="evidence" value="ECO:0007669"/>
    <property type="project" value="UniProtKB-ARBA"/>
</dbReference>
<dbReference type="KEGG" id="fri:FraEuI1c_2070"/>
<dbReference type="InterPro" id="IPR006311">
    <property type="entry name" value="TAT_signal"/>
</dbReference>
<gene>
    <name evidence="2" type="ordered locus">FraEuI1c_2070</name>
</gene>
<dbReference type="SUPFAM" id="SSF52266">
    <property type="entry name" value="SGNH hydrolase"/>
    <property type="match status" value="1"/>
</dbReference>
<accession>E3IWD7</accession>
<keyword evidence="3" id="KW-1185">Reference proteome</keyword>
<organism evidence="2 3">
    <name type="scientific">Pseudofrankia inefficax (strain DSM 45817 / CECT 9037 / DDB 130130 / EuI1c)</name>
    <name type="common">Frankia inefficax</name>
    <dbReference type="NCBI Taxonomy" id="298654"/>
    <lineage>
        <taxon>Bacteria</taxon>
        <taxon>Bacillati</taxon>
        <taxon>Actinomycetota</taxon>
        <taxon>Actinomycetes</taxon>
        <taxon>Frankiales</taxon>
        <taxon>Frankiaceae</taxon>
        <taxon>Pseudofrankia</taxon>
    </lineage>
</organism>
<dbReference type="RefSeq" id="WP_013423239.1">
    <property type="nucleotide sequence ID" value="NC_014666.1"/>
</dbReference>
<dbReference type="InterPro" id="IPR013783">
    <property type="entry name" value="Ig-like_fold"/>
</dbReference>
<feature type="domain" description="SGNH hydrolase-type esterase" evidence="1">
    <location>
        <begin position="64"/>
        <end position="257"/>
    </location>
</feature>
<dbReference type="HOGENOM" id="CLU_711242_0_0_11"/>
<dbReference type="Gene3D" id="2.60.40.10">
    <property type="entry name" value="Immunoglobulins"/>
    <property type="match status" value="1"/>
</dbReference>
<reference evidence="2 3" key="1">
    <citation type="submission" date="2010-10" db="EMBL/GenBank/DDBJ databases">
        <title>Complete sequence of Frankia sp. EuI1c.</title>
        <authorList>
            <consortium name="US DOE Joint Genome Institute"/>
            <person name="Lucas S."/>
            <person name="Copeland A."/>
            <person name="Lapidus A."/>
            <person name="Cheng J.-F."/>
            <person name="Bruce D."/>
            <person name="Goodwin L."/>
            <person name="Pitluck S."/>
            <person name="Chertkov O."/>
            <person name="Detter J.C."/>
            <person name="Han C."/>
            <person name="Tapia R."/>
            <person name="Land M."/>
            <person name="Hauser L."/>
            <person name="Jeffries C."/>
            <person name="Kyrpides N."/>
            <person name="Ivanova N."/>
            <person name="Mikhailova N."/>
            <person name="Beauchemin N."/>
            <person name="Sen A."/>
            <person name="Sur S.A."/>
            <person name="Gtari M."/>
            <person name="Wall L."/>
            <person name="Tisa L."/>
            <person name="Woyke T."/>
        </authorList>
    </citation>
    <scope>NUCLEOTIDE SEQUENCE [LARGE SCALE GENOMIC DNA]</scope>
    <source>
        <strain evidence="3">DSM 45817 / CECT 9037 / EuI1c</strain>
    </source>
</reference>
<dbReference type="Pfam" id="PF13472">
    <property type="entry name" value="Lipase_GDSL_2"/>
    <property type="match status" value="1"/>
</dbReference>
<sequence>MEGSTDRPAGPLGGEPAGLTRRTGLLALATAALAGAGAAACAGTRTPAHPAPTAAPPRVRVMIVGDSITHQSAGDYTWRYRLATHLYQTAPGRVAFVGDRDDVWDNVADKGGCYAYVNPNFDRRHHARWGDSLRNETPTIESVVRAHPADVMLVAMGANDLSYWTNPPDTITLLKRYVDNVRAANPKMTFVLGHVLARADFRDFSFNLPAAGVFNQLLDAQAPGWSTPASKVVVARSDLGWDPRIHAWDGSHPTPDGEMLIARGFADALAGLGIGARFGPIPAHIPWPGVGGTPAVVPAPRAAGRVTLTWPPTPGATQYLVERRVLSWNEPDFVRQPGSVSGYTWTSERLLPGVTVAYRVVPWKGRMGGLPGPAATFTVGALT</sequence>
<dbReference type="AlphaFoldDB" id="E3IWD7"/>
<dbReference type="InterPro" id="IPR051532">
    <property type="entry name" value="Ester_Hydrolysis_Enzymes"/>
</dbReference>
<proteinExistence type="predicted"/>
<dbReference type="EMBL" id="CP002299">
    <property type="protein sequence ID" value="ADP80120.1"/>
    <property type="molecule type" value="Genomic_DNA"/>
</dbReference>
<dbReference type="PANTHER" id="PTHR30383:SF5">
    <property type="entry name" value="SGNH HYDROLASE-TYPE ESTERASE DOMAIN-CONTAINING PROTEIN"/>
    <property type="match status" value="1"/>
</dbReference>
<dbReference type="InParanoid" id="E3IWD7"/>